<keyword evidence="3" id="KW-1185">Reference proteome</keyword>
<feature type="chain" id="PRO_5026218361" description="Porin family protein" evidence="1">
    <location>
        <begin position="22"/>
        <end position="260"/>
    </location>
</feature>
<evidence type="ECO:0000256" key="1">
    <source>
        <dbReference type="SAM" id="SignalP"/>
    </source>
</evidence>
<feature type="signal peptide" evidence="1">
    <location>
        <begin position="1"/>
        <end position="21"/>
    </location>
</feature>
<dbReference type="AlphaFoldDB" id="A0A6G4WA03"/>
<dbReference type="RefSeq" id="WP_165025624.1">
    <property type="nucleotide sequence ID" value="NZ_JAAKZF010000006.1"/>
</dbReference>
<evidence type="ECO:0008006" key="4">
    <source>
        <dbReference type="Google" id="ProtNLM"/>
    </source>
</evidence>
<comment type="caution">
    <text evidence="2">The sequence shown here is derived from an EMBL/GenBank/DDBJ whole genome shotgun (WGS) entry which is preliminary data.</text>
</comment>
<evidence type="ECO:0000313" key="2">
    <source>
        <dbReference type="EMBL" id="NGO51066.1"/>
    </source>
</evidence>
<reference evidence="2 3" key="1">
    <citation type="submission" date="2020-02" db="EMBL/GenBank/DDBJ databases">
        <title>Genome sequence of strain CCNWXJ40-4.</title>
        <authorList>
            <person name="Gao J."/>
            <person name="Sun J."/>
        </authorList>
    </citation>
    <scope>NUCLEOTIDE SEQUENCE [LARGE SCALE GENOMIC DNA]</scope>
    <source>
        <strain evidence="2 3">CCNWXJ 40-4</strain>
    </source>
</reference>
<keyword evidence="1" id="KW-0732">Signal</keyword>
<dbReference type="EMBL" id="JAAKZF010000006">
    <property type="protein sequence ID" value="NGO51066.1"/>
    <property type="molecule type" value="Genomic_DNA"/>
</dbReference>
<protein>
    <recommendedName>
        <fullName evidence="4">Porin family protein</fullName>
    </recommendedName>
</protein>
<organism evidence="2 3">
    <name type="scientific">Allomesorhizobium camelthorni</name>
    <dbReference type="NCBI Taxonomy" id="475069"/>
    <lineage>
        <taxon>Bacteria</taxon>
        <taxon>Pseudomonadati</taxon>
        <taxon>Pseudomonadota</taxon>
        <taxon>Alphaproteobacteria</taxon>
        <taxon>Hyphomicrobiales</taxon>
        <taxon>Phyllobacteriaceae</taxon>
        <taxon>Allomesorhizobium</taxon>
    </lineage>
</organism>
<dbReference type="Proteomes" id="UP001642900">
    <property type="component" value="Unassembled WGS sequence"/>
</dbReference>
<accession>A0A6G4WA03</accession>
<name>A0A6G4WA03_9HYPH</name>
<gene>
    <name evidence="2" type="ORF">G6N73_07705</name>
</gene>
<evidence type="ECO:0000313" key="3">
    <source>
        <dbReference type="Proteomes" id="UP001642900"/>
    </source>
</evidence>
<proteinExistence type="predicted"/>
<sequence length="260" mass="27011">MKSIVKVCLIWAALSPASAGAADLIVAAAPEPQPVAESGWTFSVTPYFWAAGLSGELSQFNLPVVDVDASFSDIFDNLDFAAMLIGEARNGPYSLFGDLIYVKLGASSDTPLGIAADSADVDASTFAGLVGAGYSVLEGPTGRLDVVGGVRVWSVDTDISFSGGILDGQTRSDGATWVDGLVGVRGNYAFTPNFYATGWGLVGAGGADIDWDLMAGIGYNINETFSATLGYRALGVDYSEDGFLFDVVQQGPIAGLTIRF</sequence>
<dbReference type="SUPFAM" id="SSF56935">
    <property type="entry name" value="Porins"/>
    <property type="match status" value="1"/>
</dbReference>